<dbReference type="InterPro" id="IPR007848">
    <property type="entry name" value="Small_mtfrase_dom"/>
</dbReference>
<accession>A0A3B1B8C3</accession>
<keyword evidence="1 6" id="KW-0489">Methyltransferase</keyword>
<keyword evidence="3" id="KW-0949">S-adenosyl-L-methionine</keyword>
<evidence type="ECO:0000256" key="4">
    <source>
        <dbReference type="SAM" id="Phobius"/>
    </source>
</evidence>
<gene>
    <name evidence="6" type="ORF">MNBD_GAMMA19-2260</name>
</gene>
<proteinExistence type="predicted"/>
<dbReference type="Gene3D" id="3.40.50.150">
    <property type="entry name" value="Vaccinia Virus protein VP39"/>
    <property type="match status" value="1"/>
</dbReference>
<dbReference type="GO" id="GO:0008757">
    <property type="term" value="F:S-adenosylmethionine-dependent methyltransferase activity"/>
    <property type="evidence" value="ECO:0007669"/>
    <property type="project" value="TreeGrafter"/>
</dbReference>
<keyword evidence="4" id="KW-0812">Transmembrane</keyword>
<evidence type="ECO:0000313" key="6">
    <source>
        <dbReference type="EMBL" id="VAX01287.1"/>
    </source>
</evidence>
<feature type="domain" description="Methyltransferase small" evidence="5">
    <location>
        <begin position="81"/>
        <end position="197"/>
    </location>
</feature>
<evidence type="ECO:0000256" key="2">
    <source>
        <dbReference type="ARBA" id="ARBA00022679"/>
    </source>
</evidence>
<keyword evidence="2 6" id="KW-0808">Transferase</keyword>
<evidence type="ECO:0000259" key="5">
    <source>
        <dbReference type="Pfam" id="PF05175"/>
    </source>
</evidence>
<dbReference type="GO" id="GO:0008276">
    <property type="term" value="F:protein methyltransferase activity"/>
    <property type="evidence" value="ECO:0007669"/>
    <property type="project" value="TreeGrafter"/>
</dbReference>
<dbReference type="Pfam" id="PF05175">
    <property type="entry name" value="MTS"/>
    <property type="match status" value="1"/>
</dbReference>
<sequence>MAQQVFIRIGVLLFATTFIVSCMHTTHIGQPFMTVPHPGKYQLAYHTPSQEFPLHSMATVDGREFLVIDDVVLPSVQSLYLLTHWKIFDGEAVLDLGTGSGVQAVFAADKASVVVATDINPAAIKMAKLNAQRNGADNIIDVRQGDLFAPINKAEKFDVILFNIDYPHDEATQGLWKLHERFFAEVKNYLKRGGRIYYQSGLIDNAARINSMANKNGMSILSMRMDVALEADRQPIVYLIKRNLDVEVKTDVWDR</sequence>
<dbReference type="PANTHER" id="PTHR45875:SF1">
    <property type="entry name" value="METHYLTRANSFERASE N6AMT1"/>
    <property type="match status" value="1"/>
</dbReference>
<dbReference type="InterPro" id="IPR029063">
    <property type="entry name" value="SAM-dependent_MTases_sf"/>
</dbReference>
<dbReference type="GO" id="GO:0032259">
    <property type="term" value="P:methylation"/>
    <property type="evidence" value="ECO:0007669"/>
    <property type="project" value="UniProtKB-KW"/>
</dbReference>
<evidence type="ECO:0000256" key="3">
    <source>
        <dbReference type="ARBA" id="ARBA00022691"/>
    </source>
</evidence>
<dbReference type="CDD" id="cd02440">
    <property type="entry name" value="AdoMet_MTases"/>
    <property type="match status" value="1"/>
</dbReference>
<dbReference type="SUPFAM" id="SSF53335">
    <property type="entry name" value="S-adenosyl-L-methionine-dependent methyltransferases"/>
    <property type="match status" value="1"/>
</dbReference>
<protein>
    <submittedName>
        <fullName evidence="6">Protein-N(5)-glutamine methyltransferase PrmC, methylates polypeptide chain release factors RF1 and RF2</fullName>
    </submittedName>
</protein>
<feature type="transmembrane region" description="Helical" evidence="4">
    <location>
        <begin position="6"/>
        <end position="23"/>
    </location>
</feature>
<dbReference type="AlphaFoldDB" id="A0A3B1B8C3"/>
<keyword evidence="4" id="KW-0472">Membrane</keyword>
<dbReference type="GO" id="GO:0035657">
    <property type="term" value="C:eRF1 methyltransferase complex"/>
    <property type="evidence" value="ECO:0007669"/>
    <property type="project" value="TreeGrafter"/>
</dbReference>
<reference evidence="6" key="1">
    <citation type="submission" date="2018-06" db="EMBL/GenBank/DDBJ databases">
        <authorList>
            <person name="Zhirakovskaya E."/>
        </authorList>
    </citation>
    <scope>NUCLEOTIDE SEQUENCE</scope>
</reference>
<evidence type="ECO:0000256" key="1">
    <source>
        <dbReference type="ARBA" id="ARBA00022603"/>
    </source>
</evidence>
<organism evidence="6">
    <name type="scientific">hydrothermal vent metagenome</name>
    <dbReference type="NCBI Taxonomy" id="652676"/>
    <lineage>
        <taxon>unclassified sequences</taxon>
        <taxon>metagenomes</taxon>
        <taxon>ecological metagenomes</taxon>
    </lineage>
</organism>
<keyword evidence="4" id="KW-1133">Transmembrane helix</keyword>
<dbReference type="EMBL" id="UOFV01000247">
    <property type="protein sequence ID" value="VAX01287.1"/>
    <property type="molecule type" value="Genomic_DNA"/>
</dbReference>
<name>A0A3B1B8C3_9ZZZZ</name>
<dbReference type="PANTHER" id="PTHR45875">
    <property type="entry name" value="METHYLTRANSFERASE N6AMT1"/>
    <property type="match status" value="1"/>
</dbReference>
<dbReference type="InterPro" id="IPR052190">
    <property type="entry name" value="Euk-Arch_PrmC-MTase"/>
</dbReference>